<organism evidence="1 2">
    <name type="scientific">Rahnella woolbedingensis</name>
    <dbReference type="NCBI Taxonomy" id="1510574"/>
    <lineage>
        <taxon>Bacteria</taxon>
        <taxon>Pseudomonadati</taxon>
        <taxon>Pseudomonadota</taxon>
        <taxon>Gammaproteobacteria</taxon>
        <taxon>Enterobacterales</taxon>
        <taxon>Yersiniaceae</taxon>
        <taxon>Rahnella</taxon>
    </lineage>
</organism>
<reference evidence="1 2" key="1">
    <citation type="submission" date="2018-09" db="EMBL/GenBank/DDBJ databases">
        <authorList>
            <person name="Le Fleche-Mateos A."/>
        </authorList>
    </citation>
    <scope>NUCLEOTIDE SEQUENCE [LARGE SCALE GENOMIC DNA]</scope>
    <source>
        <strain evidence="1 2">DSM 27399</strain>
    </source>
</reference>
<protein>
    <submittedName>
        <fullName evidence="1">Uncharacterized protein</fullName>
    </submittedName>
</protein>
<dbReference type="OrthoDB" id="5942530at2"/>
<name>A0A419NAR1_9GAMM</name>
<keyword evidence="2" id="KW-1185">Reference proteome</keyword>
<accession>A0A419NAR1</accession>
<evidence type="ECO:0000313" key="1">
    <source>
        <dbReference type="EMBL" id="RJT45100.1"/>
    </source>
</evidence>
<comment type="caution">
    <text evidence="1">The sequence shown here is derived from an EMBL/GenBank/DDBJ whole genome shotgun (WGS) entry which is preliminary data.</text>
</comment>
<sequence>MSSKIKWRRFPSETVQSIFTAVEEDDTINPEVSLQDEVINLQCSQDAIWSCYSLCLQFWEEGFTREGLLRLINKVLKGGELTESERMQYKYIRARYKHLRFAQRLYSKKHESHLLFRQTTVYLGHFQDAFRNGKKSNIRYYGNILRLFLSAPAWTIVRYALRHTELDNEKGFLSYRQDQIRKLQCLLSTTELTGKAFHDVRKIISQHVSYFDTARSIDPADINAHQVSQFLANINGLMGDKHDDMVADKLAGRKPYDEPSILDDNIRQPLELFLARYPL</sequence>
<evidence type="ECO:0000313" key="2">
    <source>
        <dbReference type="Proteomes" id="UP000284908"/>
    </source>
</evidence>
<gene>
    <name evidence="1" type="ORF">D6C13_08420</name>
</gene>
<dbReference type="Proteomes" id="UP000284908">
    <property type="component" value="Unassembled WGS sequence"/>
</dbReference>
<dbReference type="AlphaFoldDB" id="A0A419NAR1"/>
<dbReference type="EMBL" id="RAHH01000008">
    <property type="protein sequence ID" value="RJT45100.1"/>
    <property type="molecule type" value="Genomic_DNA"/>
</dbReference>
<proteinExistence type="predicted"/>